<dbReference type="GO" id="GO:0000271">
    <property type="term" value="P:polysaccharide biosynthetic process"/>
    <property type="evidence" value="ECO:0007669"/>
    <property type="project" value="InterPro"/>
</dbReference>
<reference evidence="2 3" key="1">
    <citation type="submission" date="2018-09" db="EMBL/GenBank/DDBJ databases">
        <title>Mesorhizobium carmichaelinearum sp. nov. isolated from Carmichaelinea spp. root nodules in New Zealand.</title>
        <authorList>
            <person name="De Meyer S.E."/>
        </authorList>
    </citation>
    <scope>NUCLEOTIDE SEQUENCE [LARGE SCALE GENOMIC DNA]</scope>
    <source>
        <strain evidence="2 3">ICMP19557</strain>
    </source>
</reference>
<dbReference type="AlphaFoldDB" id="A0A3A5KJ67"/>
<proteinExistence type="predicted"/>
<comment type="caution">
    <text evidence="2">The sequence shown here is derived from an EMBL/GenBank/DDBJ whole genome shotgun (WGS) entry which is preliminary data.</text>
</comment>
<keyword evidence="1" id="KW-1133">Transmembrane helix</keyword>
<accession>A0A3A5KJ67</accession>
<dbReference type="OrthoDB" id="565050at2"/>
<organism evidence="2 3">
    <name type="scientific">Mesorhizobium waimense</name>
    <dbReference type="NCBI Taxonomy" id="1300307"/>
    <lineage>
        <taxon>Bacteria</taxon>
        <taxon>Pseudomonadati</taxon>
        <taxon>Pseudomonadota</taxon>
        <taxon>Alphaproteobacteria</taxon>
        <taxon>Hyphomicrobiales</taxon>
        <taxon>Phyllobacteriaceae</taxon>
        <taxon>Mesorhizobium</taxon>
    </lineage>
</organism>
<dbReference type="Proteomes" id="UP000272706">
    <property type="component" value="Unassembled WGS sequence"/>
</dbReference>
<evidence type="ECO:0000256" key="1">
    <source>
        <dbReference type="SAM" id="Phobius"/>
    </source>
</evidence>
<name>A0A3A5KJ67_9HYPH</name>
<protein>
    <submittedName>
        <fullName evidence="2">Uncharacterized protein</fullName>
    </submittedName>
</protein>
<sequence>MYGLFCLVATGANLGVRWLAKTLAIRTGVGVETLPFLFALVSGTAVGLVVKYLLDKRWIFQDLSRGAKMHAKKLSLYTLTSKAKMRA</sequence>
<feature type="transmembrane region" description="Helical" evidence="1">
    <location>
        <begin position="34"/>
        <end position="54"/>
    </location>
</feature>
<keyword evidence="3" id="KW-1185">Reference proteome</keyword>
<keyword evidence="1" id="KW-0472">Membrane</keyword>
<dbReference type="EMBL" id="QZWZ01000025">
    <property type="protein sequence ID" value="RJT32751.1"/>
    <property type="molecule type" value="Genomic_DNA"/>
</dbReference>
<keyword evidence="1" id="KW-0812">Transmembrane</keyword>
<gene>
    <name evidence="2" type="ORF">D3227_26525</name>
</gene>
<dbReference type="GO" id="GO:0016020">
    <property type="term" value="C:membrane"/>
    <property type="evidence" value="ECO:0007669"/>
    <property type="project" value="UniProtKB-SubCell"/>
</dbReference>
<evidence type="ECO:0000313" key="3">
    <source>
        <dbReference type="Proteomes" id="UP000272706"/>
    </source>
</evidence>
<evidence type="ECO:0000313" key="2">
    <source>
        <dbReference type="EMBL" id="RJT32751.1"/>
    </source>
</evidence>
<dbReference type="NCBIfam" id="NF037976">
    <property type="entry name" value="gtrA_1"/>
    <property type="match status" value="1"/>
</dbReference>